<keyword evidence="5 10" id="KW-0812">Transmembrane</keyword>
<evidence type="ECO:0000256" key="5">
    <source>
        <dbReference type="ARBA" id="ARBA00022692"/>
    </source>
</evidence>
<keyword evidence="12" id="KW-1185">Reference proteome</keyword>
<evidence type="ECO:0000256" key="1">
    <source>
        <dbReference type="ARBA" id="ARBA00004429"/>
    </source>
</evidence>
<feature type="transmembrane region" description="Helical" evidence="10">
    <location>
        <begin position="380"/>
        <end position="399"/>
    </location>
</feature>
<dbReference type="PANTHER" id="PTHR43298">
    <property type="entry name" value="MULTIDRUG RESISTANCE PROTEIN NORM-RELATED"/>
    <property type="match status" value="1"/>
</dbReference>
<dbReference type="EMBL" id="JASJUT010000012">
    <property type="protein sequence ID" value="MDK2597758.1"/>
    <property type="molecule type" value="Genomic_DNA"/>
</dbReference>
<dbReference type="PANTHER" id="PTHR43298:SF2">
    <property type="entry name" value="FMN_FAD EXPORTER YEEO-RELATED"/>
    <property type="match status" value="1"/>
</dbReference>
<evidence type="ECO:0000313" key="11">
    <source>
        <dbReference type="EMBL" id="MDK2597758.1"/>
    </source>
</evidence>
<dbReference type="InterPro" id="IPR048279">
    <property type="entry name" value="MdtK-like"/>
</dbReference>
<feature type="transmembrane region" description="Helical" evidence="10">
    <location>
        <begin position="349"/>
        <end position="368"/>
    </location>
</feature>
<feature type="transmembrane region" description="Helical" evidence="10">
    <location>
        <begin position="160"/>
        <end position="182"/>
    </location>
</feature>
<evidence type="ECO:0000256" key="7">
    <source>
        <dbReference type="ARBA" id="ARBA00023065"/>
    </source>
</evidence>
<dbReference type="RefSeq" id="WP_284138472.1">
    <property type="nucleotide sequence ID" value="NZ_JASJUT010000012.1"/>
</dbReference>
<dbReference type="InterPro" id="IPR002528">
    <property type="entry name" value="MATE_fam"/>
</dbReference>
<dbReference type="PIRSF" id="PIRSF006603">
    <property type="entry name" value="DinF"/>
    <property type="match status" value="1"/>
</dbReference>
<evidence type="ECO:0000256" key="10">
    <source>
        <dbReference type="SAM" id="Phobius"/>
    </source>
</evidence>
<feature type="transmembrane region" description="Helical" evidence="10">
    <location>
        <begin position="273"/>
        <end position="296"/>
    </location>
</feature>
<feature type="transmembrane region" description="Helical" evidence="10">
    <location>
        <begin position="127"/>
        <end position="148"/>
    </location>
</feature>
<protein>
    <recommendedName>
        <fullName evidence="9">Multidrug-efflux transporter</fullName>
    </recommendedName>
</protein>
<evidence type="ECO:0000256" key="8">
    <source>
        <dbReference type="ARBA" id="ARBA00023136"/>
    </source>
</evidence>
<feature type="transmembrane region" description="Helical" evidence="10">
    <location>
        <begin position="243"/>
        <end position="261"/>
    </location>
</feature>
<keyword evidence="6 10" id="KW-1133">Transmembrane helix</keyword>
<feature type="transmembrane region" description="Helical" evidence="10">
    <location>
        <begin position="87"/>
        <end position="107"/>
    </location>
</feature>
<name>A0ABT7ERT9_9GAMM</name>
<gene>
    <name evidence="11" type="ORF">QNM18_22100</name>
</gene>
<feature type="transmembrane region" description="Helical" evidence="10">
    <location>
        <begin position="405"/>
        <end position="426"/>
    </location>
</feature>
<proteinExistence type="predicted"/>
<dbReference type="NCBIfam" id="TIGR00797">
    <property type="entry name" value="matE"/>
    <property type="match status" value="1"/>
</dbReference>
<evidence type="ECO:0000256" key="4">
    <source>
        <dbReference type="ARBA" id="ARBA00022475"/>
    </source>
</evidence>
<evidence type="ECO:0000256" key="2">
    <source>
        <dbReference type="ARBA" id="ARBA00022448"/>
    </source>
</evidence>
<keyword evidence="2" id="KW-0813">Transport</keyword>
<evidence type="ECO:0000256" key="6">
    <source>
        <dbReference type="ARBA" id="ARBA00022989"/>
    </source>
</evidence>
<feature type="transmembrane region" description="Helical" evidence="10">
    <location>
        <begin position="40"/>
        <end position="66"/>
    </location>
</feature>
<feature type="transmembrane region" description="Helical" evidence="10">
    <location>
        <begin position="7"/>
        <end position="28"/>
    </location>
</feature>
<evidence type="ECO:0000256" key="9">
    <source>
        <dbReference type="ARBA" id="ARBA00031636"/>
    </source>
</evidence>
<keyword evidence="4" id="KW-1003">Cell membrane</keyword>
<evidence type="ECO:0000256" key="3">
    <source>
        <dbReference type="ARBA" id="ARBA00022449"/>
    </source>
</evidence>
<sequence>MLDRVKTIICFAIPIIAGMVSQNVMVVIDMAMVGTLGTDALAAVGIASQVNFVSFALLIGLTSGVLTISSRLHGKGNDSETAIPLNSALLISGVIGIPLSIVLYYTVPLFFPSLHDDPNVILLGNDYLQVRVLAITAVAMTLSFRGYWSGIKRPKLFMNSLFLMLVCNVILNYLLIFGSLGFPKMGVTGAGVATSLSLLIGTIYCFYLGFKYSKPAGFFQQLPTKAQLQQIINFSLPQGLQQLFRAIGLTVMFIIIGTLGTDELAVANVLVNVTLVMIIPCIGFGIAAASLVGQALGQDAPEKAKRWGWDTAMIGVLFMCSISLPMVLFPDLVLSAFVHEQHLVDMARLPLQLISLLLAVDAVGVILLNSLLGAGASKQVLKISFSIQWLVFLPAAWIASHHFGMGLLAIWCLNIAYRAIQAGIFVKIWHQGRWSTIQI</sequence>
<dbReference type="Proteomes" id="UP001231915">
    <property type="component" value="Unassembled WGS sequence"/>
</dbReference>
<feature type="transmembrane region" description="Helical" evidence="10">
    <location>
        <begin position="188"/>
        <end position="210"/>
    </location>
</feature>
<organism evidence="11 12">
    <name type="scientific">Pseudoalteromonas obscura</name>
    <dbReference type="NCBI Taxonomy" id="3048491"/>
    <lineage>
        <taxon>Bacteria</taxon>
        <taxon>Pseudomonadati</taxon>
        <taxon>Pseudomonadota</taxon>
        <taxon>Gammaproteobacteria</taxon>
        <taxon>Alteromonadales</taxon>
        <taxon>Pseudoalteromonadaceae</taxon>
        <taxon>Pseudoalteromonas</taxon>
    </lineage>
</organism>
<reference evidence="11 12" key="1">
    <citation type="submission" date="2023-05" db="EMBL/GenBank/DDBJ databases">
        <title>Pseudoalteromonas ardens sp. nov., Pseudoalteromonas obscura sp. nov., and Pseudoalteromonas umbrosa sp. nov., isolated from the coral Montipora capitata.</title>
        <authorList>
            <person name="Thomas E.M."/>
            <person name="Smith E.M."/>
            <person name="Papke E."/>
            <person name="Shlafstein M.D."/>
            <person name="Oline D.K."/>
            <person name="Videau P."/>
            <person name="Saw J.H."/>
            <person name="Strangman W.K."/>
            <person name="Ushijima B."/>
        </authorList>
    </citation>
    <scope>NUCLEOTIDE SEQUENCE [LARGE SCALE GENOMIC DNA]</scope>
    <source>
        <strain evidence="11 12">P94</strain>
    </source>
</reference>
<accession>A0ABT7ERT9</accession>
<keyword evidence="7" id="KW-0406">Ion transport</keyword>
<dbReference type="Pfam" id="PF01554">
    <property type="entry name" value="MatE"/>
    <property type="match status" value="2"/>
</dbReference>
<evidence type="ECO:0000313" key="12">
    <source>
        <dbReference type="Proteomes" id="UP001231915"/>
    </source>
</evidence>
<dbReference type="InterPro" id="IPR050222">
    <property type="entry name" value="MATE_MdtK"/>
</dbReference>
<dbReference type="CDD" id="cd13133">
    <property type="entry name" value="MATE_like_7"/>
    <property type="match status" value="1"/>
</dbReference>
<keyword evidence="8 10" id="KW-0472">Membrane</keyword>
<feature type="transmembrane region" description="Helical" evidence="10">
    <location>
        <begin position="308"/>
        <end position="329"/>
    </location>
</feature>
<comment type="subcellular location">
    <subcellularLocation>
        <location evidence="1">Cell inner membrane</location>
        <topology evidence="1">Multi-pass membrane protein</topology>
    </subcellularLocation>
</comment>
<comment type="caution">
    <text evidence="11">The sequence shown here is derived from an EMBL/GenBank/DDBJ whole genome shotgun (WGS) entry which is preliminary data.</text>
</comment>
<keyword evidence="3" id="KW-0050">Antiport</keyword>